<dbReference type="GeneID" id="25263842"/>
<gene>
    <name evidence="10" type="ORF">K437DRAFT_254363</name>
</gene>
<dbReference type="HOGENOM" id="CLU_416297_0_0_1"/>
<comment type="similarity">
    <text evidence="4">Belongs to the RTC4 family.</text>
</comment>
<feature type="region of interest" description="Disordered" evidence="8">
    <location>
        <begin position="125"/>
        <end position="167"/>
    </location>
</feature>
<keyword evidence="6" id="KW-0963">Cytoplasm</keyword>
<feature type="region of interest" description="Disordered" evidence="8">
    <location>
        <begin position="586"/>
        <end position="659"/>
    </location>
</feature>
<keyword evidence="7" id="KW-0539">Nucleus</keyword>
<comment type="subcellular location">
    <subcellularLocation>
        <location evidence="3">Cytoplasm</location>
    </subcellularLocation>
    <subcellularLocation>
        <location evidence="2">Nucleus</location>
    </subcellularLocation>
</comment>
<dbReference type="InParanoid" id="A0A066WF50"/>
<evidence type="ECO:0000256" key="3">
    <source>
        <dbReference type="ARBA" id="ARBA00004496"/>
    </source>
</evidence>
<dbReference type="InterPro" id="IPR028094">
    <property type="entry name" value="RTC4_C"/>
</dbReference>
<dbReference type="PANTHER" id="PTHR41391:SF1">
    <property type="entry name" value="RESTRICTION OF TELOMERE CAPPING PROTEIN 4"/>
    <property type="match status" value="1"/>
</dbReference>
<dbReference type="PANTHER" id="PTHR41391">
    <property type="entry name" value="RESTRICTION OF TELOMERE CAPPING PROTEIN 4"/>
    <property type="match status" value="1"/>
</dbReference>
<accession>A0A066WF50</accession>
<dbReference type="SMART" id="SM01312">
    <property type="entry name" value="RTC4"/>
    <property type="match status" value="1"/>
</dbReference>
<dbReference type="AlphaFoldDB" id="A0A066WF50"/>
<evidence type="ECO:0000256" key="1">
    <source>
        <dbReference type="ARBA" id="ARBA00002738"/>
    </source>
</evidence>
<dbReference type="OrthoDB" id="128308at2759"/>
<dbReference type="RefSeq" id="XP_013245221.1">
    <property type="nucleotide sequence ID" value="XM_013389767.1"/>
</dbReference>
<evidence type="ECO:0000256" key="7">
    <source>
        <dbReference type="ARBA" id="ARBA00023242"/>
    </source>
</evidence>
<dbReference type="Proteomes" id="UP000027361">
    <property type="component" value="Unassembled WGS sequence"/>
</dbReference>
<reference evidence="10 11" key="1">
    <citation type="submission" date="2014-05" db="EMBL/GenBank/DDBJ databases">
        <title>Draft genome sequence of a rare smut relative, Tilletiaria anomala UBC 951.</title>
        <authorList>
            <consortium name="DOE Joint Genome Institute"/>
            <person name="Toome M."/>
            <person name="Kuo A."/>
            <person name="Henrissat B."/>
            <person name="Lipzen A."/>
            <person name="Tritt A."/>
            <person name="Yoshinaga Y."/>
            <person name="Zane M."/>
            <person name="Barry K."/>
            <person name="Grigoriev I.V."/>
            <person name="Spatafora J.W."/>
            <person name="Aimea M.C."/>
        </authorList>
    </citation>
    <scope>NUCLEOTIDE SEQUENCE [LARGE SCALE GENOMIC DNA]</scope>
    <source>
        <strain evidence="10 11">UBC 951</strain>
    </source>
</reference>
<evidence type="ECO:0000256" key="8">
    <source>
        <dbReference type="SAM" id="MobiDB-lite"/>
    </source>
</evidence>
<dbReference type="GO" id="GO:0005634">
    <property type="term" value="C:nucleus"/>
    <property type="evidence" value="ECO:0007669"/>
    <property type="project" value="UniProtKB-SubCell"/>
</dbReference>
<evidence type="ECO:0000259" key="9">
    <source>
        <dbReference type="SMART" id="SM01312"/>
    </source>
</evidence>
<evidence type="ECO:0000256" key="6">
    <source>
        <dbReference type="ARBA" id="ARBA00022490"/>
    </source>
</evidence>
<dbReference type="Pfam" id="PF14474">
    <property type="entry name" value="RTC4"/>
    <property type="match status" value="1"/>
</dbReference>
<comment type="caution">
    <text evidence="10">The sequence shown here is derived from an EMBL/GenBank/DDBJ whole genome shotgun (WGS) entry which is preliminary data.</text>
</comment>
<feature type="domain" description="Restriction of telomere capping protein 4 C-terminal" evidence="9">
    <location>
        <begin position="453"/>
        <end position="591"/>
    </location>
</feature>
<feature type="compositionally biased region" description="Basic and acidic residues" evidence="8">
    <location>
        <begin position="596"/>
        <end position="615"/>
    </location>
</feature>
<feature type="region of interest" description="Disordered" evidence="8">
    <location>
        <begin position="1"/>
        <end position="53"/>
    </location>
</feature>
<dbReference type="EMBL" id="JMSN01000011">
    <property type="protein sequence ID" value="KDN52376.1"/>
    <property type="molecule type" value="Genomic_DNA"/>
</dbReference>
<evidence type="ECO:0000313" key="11">
    <source>
        <dbReference type="Proteomes" id="UP000027361"/>
    </source>
</evidence>
<keyword evidence="11" id="KW-1185">Reference proteome</keyword>
<sequence length="659" mass="72738">MEFLRNQGKLPSGQRAEAPQNRMEANFKRPHPSSTNGCSALNSPNWRRPGENDDLLAMSHFQNHRLGTSSPVIPSTRPAYSSSSTVAAAESEGKAFAAWDLKGPDAGNHGKSDRSDSDIEIDFEEPETEGDDRCVLQNGQPNFSATSQPNPPQSTQPAGSAISEPGRSSILIRKATKLKLPSFKRKMDWSQRSSSLSPMTDAHDADTGFAVDESIAIDVNSGGELEAQVDMKTVLSSEAVVHRKEKTLKIIRIGSQTRETYKHAERVEIAFKALEKKQKVQKNVEPATIAASGAARISGHAQKGVALKLAPGWESTAVSRNHIVVSEVPQASQGGKDAVEARDGKAAKVRDVEAAKPSDMVTRKAKDLQICPFCDGRMPDKMTQKLESMMQGLLDRYHEDGPLSISAMHTIGTCVRHEDERVHVPEGVKAGWPQILNKRELEQRVRDPIYWSVLQQRIKDPTTSEWYLAISERVAKVGKKAFSTTQQMQNIEDQRAGYYGQQGWEHLLTLLLTAFTKGTDVDPRYHLTSKDALARIEPLNPTSFVHSILMPELIFMLLRDDMERYAQPNGSADVKRLRDASTRYGSALFPSDGEGIDPRELVADDQVERSDERGQHQGSQQARNGSSRSSSSGVRSSQKSSSQPFDIAKIAIQKRSPRR</sequence>
<evidence type="ECO:0000313" key="10">
    <source>
        <dbReference type="EMBL" id="KDN52376.1"/>
    </source>
</evidence>
<name>A0A066WF50_TILAU</name>
<evidence type="ECO:0000256" key="5">
    <source>
        <dbReference type="ARBA" id="ARBA00015162"/>
    </source>
</evidence>
<dbReference type="STRING" id="1037660.A0A066WF50"/>
<feature type="compositionally biased region" description="Polar residues" evidence="8">
    <location>
        <begin position="32"/>
        <end position="45"/>
    </location>
</feature>
<organism evidence="10 11">
    <name type="scientific">Tilletiaria anomala (strain ATCC 24038 / CBS 436.72 / UBC 951)</name>
    <dbReference type="NCBI Taxonomy" id="1037660"/>
    <lineage>
        <taxon>Eukaryota</taxon>
        <taxon>Fungi</taxon>
        <taxon>Dikarya</taxon>
        <taxon>Basidiomycota</taxon>
        <taxon>Ustilaginomycotina</taxon>
        <taxon>Exobasidiomycetes</taxon>
        <taxon>Georgefischeriales</taxon>
        <taxon>Tilletiariaceae</taxon>
        <taxon>Tilletiaria</taxon>
    </lineage>
</organism>
<dbReference type="InterPro" id="IPR039024">
    <property type="entry name" value="RTC4"/>
</dbReference>
<proteinExistence type="inferred from homology"/>
<dbReference type="GO" id="GO:0005737">
    <property type="term" value="C:cytoplasm"/>
    <property type="evidence" value="ECO:0007669"/>
    <property type="project" value="UniProtKB-SubCell"/>
</dbReference>
<protein>
    <recommendedName>
        <fullName evidence="5">Restriction of telomere capping protein 4</fullName>
    </recommendedName>
</protein>
<feature type="compositionally biased region" description="Low complexity" evidence="8">
    <location>
        <begin position="617"/>
        <end position="643"/>
    </location>
</feature>
<comment type="function">
    <text evidence="1">May be involved in a process influencing telomere capping.</text>
</comment>
<evidence type="ECO:0000256" key="2">
    <source>
        <dbReference type="ARBA" id="ARBA00004123"/>
    </source>
</evidence>
<evidence type="ECO:0000256" key="4">
    <source>
        <dbReference type="ARBA" id="ARBA00009461"/>
    </source>
</evidence>